<keyword evidence="1" id="KW-1133">Transmembrane helix</keyword>
<dbReference type="EMBL" id="BSUZ01000001">
    <property type="protein sequence ID" value="GMA88675.1"/>
    <property type="molecule type" value="Genomic_DNA"/>
</dbReference>
<keyword evidence="1" id="KW-0472">Membrane</keyword>
<organism evidence="2 3">
    <name type="scientific">Angustibacter aerolatus</name>
    <dbReference type="NCBI Taxonomy" id="1162965"/>
    <lineage>
        <taxon>Bacteria</taxon>
        <taxon>Bacillati</taxon>
        <taxon>Actinomycetota</taxon>
        <taxon>Actinomycetes</taxon>
        <taxon>Kineosporiales</taxon>
        <taxon>Kineosporiaceae</taxon>
    </lineage>
</organism>
<reference evidence="3" key="1">
    <citation type="journal article" date="2019" name="Int. J. Syst. Evol. Microbiol.">
        <title>The Global Catalogue of Microorganisms (GCM) 10K type strain sequencing project: providing services to taxonomists for standard genome sequencing and annotation.</title>
        <authorList>
            <consortium name="The Broad Institute Genomics Platform"/>
            <consortium name="The Broad Institute Genome Sequencing Center for Infectious Disease"/>
            <person name="Wu L."/>
            <person name="Ma J."/>
        </authorList>
    </citation>
    <scope>NUCLEOTIDE SEQUENCE [LARGE SCALE GENOMIC DNA]</scope>
    <source>
        <strain evidence="3">NBRC 108730</strain>
    </source>
</reference>
<dbReference type="Proteomes" id="UP001157017">
    <property type="component" value="Unassembled WGS sequence"/>
</dbReference>
<protein>
    <recommendedName>
        <fullName evidence="4">DUF3153 domain-containing protein</fullName>
    </recommendedName>
</protein>
<name>A0ABQ6JPM9_9ACTN</name>
<evidence type="ECO:0008006" key="4">
    <source>
        <dbReference type="Google" id="ProtNLM"/>
    </source>
</evidence>
<keyword evidence="3" id="KW-1185">Reference proteome</keyword>
<proteinExistence type="predicted"/>
<feature type="transmembrane region" description="Helical" evidence="1">
    <location>
        <begin position="141"/>
        <end position="160"/>
    </location>
</feature>
<keyword evidence="1" id="KW-0812">Transmembrane</keyword>
<evidence type="ECO:0000256" key="1">
    <source>
        <dbReference type="SAM" id="Phobius"/>
    </source>
</evidence>
<gene>
    <name evidence="2" type="ORF">GCM10025868_39250</name>
</gene>
<sequence length="186" mass="19215">MPPGRSGVVVAPALSSVLGPSVEVRVTAVGDPGARLFLGRSRPDDAAALLRGTPSATVDGLDGARHLDVSAPPGRPGTQQPDVPDPASLDVWHQRDGGTGTASLGWRPTRGAESVVVLPAGDQAMPALDVEVTWTKGSWRLLAWGAVLPGLLLLGLALLLRRVLRPRRAAPARPAEPAEPSLQAVP</sequence>
<accession>A0ABQ6JPM9</accession>
<evidence type="ECO:0000313" key="3">
    <source>
        <dbReference type="Proteomes" id="UP001157017"/>
    </source>
</evidence>
<comment type="caution">
    <text evidence="2">The sequence shown here is derived from an EMBL/GenBank/DDBJ whole genome shotgun (WGS) entry which is preliminary data.</text>
</comment>
<evidence type="ECO:0000313" key="2">
    <source>
        <dbReference type="EMBL" id="GMA88675.1"/>
    </source>
</evidence>